<dbReference type="PANTHER" id="PTHR30600:SF4">
    <property type="entry name" value="CYTOCHROME C DOMAIN-CONTAINING PROTEIN"/>
    <property type="match status" value="1"/>
</dbReference>
<sequence>MAAAHTLAAAIITGMSNVRLKTATIILLGGTLLMGSLLESSLIAGAFAAELRPDLTPADRTKVNAVTVPTNDFSKAEAFEAMTAGAATFTGPADAKAFTHPLATLSFEQQQQFSLGEALFQKFWVSSPSSTQASDGLGPLFNARSCESCHQRGGRGHPPGPDGDATSMFLRLARPAHTGEEKAAIATLKALNFGDDTYGRQLQDRAVPGLAAEGRLAVTYQPKTVTLAGGETVTLRVPTYTIDALGYGPMGADTTLSPRIANPMIGMGLIEAIADEDILANAERQTQEGNGISGTVARVRDHLSGDIKIGRFGWKAENATVRDQAASALAGDIGISSPDDPRHAGDCTVNQPQCLTMPNGVQARLGPVEAPPPVLDLMTFYSETLAPPKRRDVTKPEVLAGKALFYASGCASCHQPKYVTRRNAAYPALSFQLIWPYSDFLLHDMGPDLADGQQVGLASGQQWRTPPLWGLGLTAKVGGRQAYLHDGRATSLPEAILWHDGEAEKARNAFASMTPGDRKALITFLESL</sequence>
<dbReference type="InterPro" id="IPR010538">
    <property type="entry name" value="DHOR"/>
</dbReference>
<dbReference type="GO" id="GO:0046872">
    <property type="term" value="F:metal ion binding"/>
    <property type="evidence" value="ECO:0007669"/>
    <property type="project" value="UniProtKB-KW"/>
</dbReference>
<dbReference type="EMBL" id="WPHR01000006">
    <property type="protein sequence ID" value="MUZ73085.1"/>
    <property type="molecule type" value="Genomic_DNA"/>
</dbReference>
<name>A0A6L6VDV4_AGRVI</name>
<protein>
    <submittedName>
        <fullName evidence="6">C-type cytochrome</fullName>
    </submittedName>
</protein>
<gene>
    <name evidence="6" type="ORF">GOZ90_10365</name>
</gene>
<organism evidence="6 7">
    <name type="scientific">Agrobacterium vitis</name>
    <name type="common">Rhizobium vitis</name>
    <dbReference type="NCBI Taxonomy" id="373"/>
    <lineage>
        <taxon>Bacteria</taxon>
        <taxon>Pseudomonadati</taxon>
        <taxon>Pseudomonadota</taxon>
        <taxon>Alphaproteobacteria</taxon>
        <taxon>Hyphomicrobiales</taxon>
        <taxon>Rhizobiaceae</taxon>
        <taxon>Rhizobium/Agrobacterium group</taxon>
        <taxon>Agrobacterium</taxon>
    </lineage>
</organism>
<evidence type="ECO:0000313" key="6">
    <source>
        <dbReference type="EMBL" id="MUZ73085.1"/>
    </source>
</evidence>
<reference evidence="6 7" key="1">
    <citation type="submission" date="2019-12" db="EMBL/GenBank/DDBJ databases">
        <title>Whole-genome sequencing of Allorhizobium vitis.</title>
        <authorList>
            <person name="Gan H.M."/>
            <person name="Szegedi E."/>
            <person name="Burr T."/>
            <person name="Savka M.A."/>
        </authorList>
    </citation>
    <scope>NUCLEOTIDE SEQUENCE [LARGE SCALE GENOMIC DNA]</scope>
    <source>
        <strain evidence="6 7">CG516</strain>
    </source>
</reference>
<dbReference type="AlphaFoldDB" id="A0A6L6VDV4"/>
<evidence type="ECO:0000256" key="1">
    <source>
        <dbReference type="ARBA" id="ARBA00022617"/>
    </source>
</evidence>
<dbReference type="SUPFAM" id="SSF46626">
    <property type="entry name" value="Cytochrome c"/>
    <property type="match status" value="1"/>
</dbReference>
<dbReference type="InterPro" id="IPR036909">
    <property type="entry name" value="Cyt_c-like_dom_sf"/>
</dbReference>
<dbReference type="Proteomes" id="UP000477951">
    <property type="component" value="Unassembled WGS sequence"/>
</dbReference>
<evidence type="ECO:0000256" key="4">
    <source>
        <dbReference type="PROSITE-ProRule" id="PRU00433"/>
    </source>
</evidence>
<dbReference type="InterPro" id="IPR051395">
    <property type="entry name" value="Cytochrome_c_Peroxidase/MauG"/>
</dbReference>
<comment type="caution">
    <text evidence="6">The sequence shown here is derived from an EMBL/GenBank/DDBJ whole genome shotgun (WGS) entry which is preliminary data.</text>
</comment>
<evidence type="ECO:0000256" key="2">
    <source>
        <dbReference type="ARBA" id="ARBA00022723"/>
    </source>
</evidence>
<dbReference type="Gene3D" id="1.10.760.10">
    <property type="entry name" value="Cytochrome c-like domain"/>
    <property type="match status" value="1"/>
</dbReference>
<proteinExistence type="predicted"/>
<accession>A0A6L6VDV4</accession>
<dbReference type="PIRSF" id="PIRSF028099">
    <property type="entry name" value="DUF1111"/>
    <property type="match status" value="1"/>
</dbReference>
<dbReference type="GO" id="GO:0020037">
    <property type="term" value="F:heme binding"/>
    <property type="evidence" value="ECO:0007669"/>
    <property type="project" value="InterPro"/>
</dbReference>
<evidence type="ECO:0000313" key="7">
    <source>
        <dbReference type="Proteomes" id="UP000477951"/>
    </source>
</evidence>
<dbReference type="Pfam" id="PF06537">
    <property type="entry name" value="DHOR"/>
    <property type="match status" value="1"/>
</dbReference>
<evidence type="ECO:0000259" key="5">
    <source>
        <dbReference type="PROSITE" id="PS51007"/>
    </source>
</evidence>
<dbReference type="InterPro" id="IPR009056">
    <property type="entry name" value="Cyt_c-like_dom"/>
</dbReference>
<dbReference type="GO" id="GO:0004130">
    <property type="term" value="F:cytochrome-c peroxidase activity"/>
    <property type="evidence" value="ECO:0007669"/>
    <property type="project" value="TreeGrafter"/>
</dbReference>
<evidence type="ECO:0000256" key="3">
    <source>
        <dbReference type="ARBA" id="ARBA00023004"/>
    </source>
</evidence>
<keyword evidence="1 4" id="KW-0349">Heme</keyword>
<keyword evidence="2 4" id="KW-0479">Metal-binding</keyword>
<dbReference type="GO" id="GO:0009055">
    <property type="term" value="F:electron transfer activity"/>
    <property type="evidence" value="ECO:0007669"/>
    <property type="project" value="InterPro"/>
</dbReference>
<feature type="domain" description="Cytochrome c" evidence="5">
    <location>
        <begin position="396"/>
        <end position="528"/>
    </location>
</feature>
<dbReference type="PANTHER" id="PTHR30600">
    <property type="entry name" value="CYTOCHROME C PEROXIDASE-RELATED"/>
    <property type="match status" value="1"/>
</dbReference>
<keyword evidence="3 4" id="KW-0408">Iron</keyword>
<dbReference type="PROSITE" id="PS51007">
    <property type="entry name" value="CYTC"/>
    <property type="match status" value="1"/>
</dbReference>